<keyword evidence="2" id="KW-0812">Transmembrane</keyword>
<keyword evidence="4" id="KW-0012">Acyltransferase</keyword>
<reference evidence="4" key="1">
    <citation type="submission" date="2023-09" db="EMBL/GenBank/DDBJ databases">
        <title>30 novel species of actinomycetes from the DSMZ collection.</title>
        <authorList>
            <person name="Nouioui I."/>
        </authorList>
    </citation>
    <scope>NUCLEOTIDE SEQUENCE</scope>
    <source>
        <strain evidence="4">DSM 115977</strain>
    </source>
</reference>
<dbReference type="InterPro" id="IPR050879">
    <property type="entry name" value="Acyltransferase_3"/>
</dbReference>
<feature type="region of interest" description="Disordered" evidence="1">
    <location>
        <begin position="414"/>
        <end position="449"/>
    </location>
</feature>
<proteinExistence type="predicted"/>
<keyword evidence="2" id="KW-0472">Membrane</keyword>
<accession>A0ABU2X000</accession>
<gene>
    <name evidence="4" type="ORF">RM555_21280</name>
</gene>
<keyword evidence="2" id="KW-1133">Transmembrane helix</keyword>
<keyword evidence="4" id="KW-0808">Transferase</keyword>
<dbReference type="PANTHER" id="PTHR23028:SF53">
    <property type="entry name" value="ACYL_TRANSF_3 DOMAIN-CONTAINING PROTEIN"/>
    <property type="match status" value="1"/>
</dbReference>
<feature type="transmembrane region" description="Helical" evidence="2">
    <location>
        <begin position="117"/>
        <end position="141"/>
    </location>
</feature>
<organism evidence="4 5">
    <name type="scientific">Micromonospora reichwaldensis</name>
    <dbReference type="NCBI Taxonomy" id="3075516"/>
    <lineage>
        <taxon>Bacteria</taxon>
        <taxon>Bacillati</taxon>
        <taxon>Actinomycetota</taxon>
        <taxon>Actinomycetes</taxon>
        <taxon>Micromonosporales</taxon>
        <taxon>Micromonosporaceae</taxon>
        <taxon>Micromonospora</taxon>
    </lineage>
</organism>
<dbReference type="GO" id="GO:0016746">
    <property type="term" value="F:acyltransferase activity"/>
    <property type="evidence" value="ECO:0007669"/>
    <property type="project" value="UniProtKB-KW"/>
</dbReference>
<feature type="transmembrane region" description="Helical" evidence="2">
    <location>
        <begin position="309"/>
        <end position="329"/>
    </location>
</feature>
<feature type="transmembrane region" description="Helical" evidence="2">
    <location>
        <begin position="33"/>
        <end position="53"/>
    </location>
</feature>
<dbReference type="PANTHER" id="PTHR23028">
    <property type="entry name" value="ACETYLTRANSFERASE"/>
    <property type="match status" value="1"/>
</dbReference>
<evidence type="ECO:0000313" key="4">
    <source>
        <dbReference type="EMBL" id="MDT0531523.1"/>
    </source>
</evidence>
<sequence length="449" mass="48480">MTTVRGHATGATSATGGSVQPRIFFPELEGMRGVAAVMVMLTHIALTTGMIASDMYGAAGNPVAGPIFNTMDVSVPIFFVLSGLVLYRPFALATLTDRPPMALKPYFWRRALRILPAYWLLTVTALLVLNADAVTGLWYVLRPLLVLHVYQPNAMPTGMEQTWSLATEVAFYVTLPLLAWALRRWAVRATDPGARARRLLVPLGALVLTGAGFAAYHHLPSMGAFPIQHLWPTEYMGYLAVGMILAILSAIAEVAPERTPAAYRFLIRHPGAAWIGAALAYAAACSPLGGPNEMNYPPLGSAMVDHILYLAIALLLVAPLTLPAGRPGYMRAALSNPVLRFLGRISYGVFLWHVFYLWVYYGTTGTPLGTGNFWLITAAVAGASVVTATLSFYLLERPAMGLRPWWGRAPVDPGAQAPSTVREQLPAGREAAQWEPRSTEPATPAVATE</sequence>
<evidence type="ECO:0000313" key="5">
    <source>
        <dbReference type="Proteomes" id="UP001180973"/>
    </source>
</evidence>
<dbReference type="Proteomes" id="UP001180973">
    <property type="component" value="Unassembled WGS sequence"/>
</dbReference>
<protein>
    <submittedName>
        <fullName evidence="4">Acyltransferase</fullName>
        <ecNumber evidence="4">2.3.-.-</ecNumber>
    </submittedName>
</protein>
<feature type="transmembrane region" description="Helical" evidence="2">
    <location>
        <begin position="267"/>
        <end position="289"/>
    </location>
</feature>
<dbReference type="Pfam" id="PF01757">
    <property type="entry name" value="Acyl_transf_3"/>
    <property type="match status" value="1"/>
</dbReference>
<feature type="transmembrane region" description="Helical" evidence="2">
    <location>
        <begin position="199"/>
        <end position="216"/>
    </location>
</feature>
<feature type="transmembrane region" description="Helical" evidence="2">
    <location>
        <begin position="161"/>
        <end position="179"/>
    </location>
</feature>
<name>A0ABU2X000_9ACTN</name>
<feature type="transmembrane region" description="Helical" evidence="2">
    <location>
        <begin position="373"/>
        <end position="395"/>
    </location>
</feature>
<keyword evidence="5" id="KW-1185">Reference proteome</keyword>
<dbReference type="RefSeq" id="WP_311413388.1">
    <property type="nucleotide sequence ID" value="NZ_JAVRFL010000026.1"/>
</dbReference>
<evidence type="ECO:0000259" key="3">
    <source>
        <dbReference type="Pfam" id="PF01757"/>
    </source>
</evidence>
<evidence type="ECO:0000256" key="2">
    <source>
        <dbReference type="SAM" id="Phobius"/>
    </source>
</evidence>
<evidence type="ECO:0000256" key="1">
    <source>
        <dbReference type="SAM" id="MobiDB-lite"/>
    </source>
</evidence>
<feature type="transmembrane region" description="Helical" evidence="2">
    <location>
        <begin position="73"/>
        <end position="96"/>
    </location>
</feature>
<comment type="caution">
    <text evidence="4">The sequence shown here is derived from an EMBL/GenBank/DDBJ whole genome shotgun (WGS) entry which is preliminary data.</text>
</comment>
<feature type="transmembrane region" description="Helical" evidence="2">
    <location>
        <begin position="236"/>
        <end position="255"/>
    </location>
</feature>
<feature type="domain" description="Acyltransferase 3" evidence="3">
    <location>
        <begin position="27"/>
        <end position="388"/>
    </location>
</feature>
<dbReference type="EC" id="2.3.-.-" evidence="4"/>
<feature type="transmembrane region" description="Helical" evidence="2">
    <location>
        <begin position="341"/>
        <end position="361"/>
    </location>
</feature>
<dbReference type="InterPro" id="IPR002656">
    <property type="entry name" value="Acyl_transf_3_dom"/>
</dbReference>
<dbReference type="EMBL" id="JAVRFL010000026">
    <property type="protein sequence ID" value="MDT0531523.1"/>
    <property type="molecule type" value="Genomic_DNA"/>
</dbReference>